<dbReference type="AlphaFoldDB" id="A0A2H0DYF4"/>
<keyword evidence="2" id="KW-0378">Hydrolase</keyword>
<protein>
    <submittedName>
        <fullName evidence="2">Helicase</fullName>
    </submittedName>
</protein>
<dbReference type="GO" id="GO:0004386">
    <property type="term" value="F:helicase activity"/>
    <property type="evidence" value="ECO:0007669"/>
    <property type="project" value="UniProtKB-KW"/>
</dbReference>
<dbReference type="GO" id="GO:0003676">
    <property type="term" value="F:nucleic acid binding"/>
    <property type="evidence" value="ECO:0007669"/>
    <property type="project" value="InterPro"/>
</dbReference>
<dbReference type="InterPro" id="IPR036397">
    <property type="entry name" value="RNaseH_sf"/>
</dbReference>
<reference evidence="2 3" key="1">
    <citation type="submission" date="2017-09" db="EMBL/GenBank/DDBJ databases">
        <title>Depth-based differentiation of microbial function through sediment-hosted aquifers and enrichment of novel symbionts in the deep terrestrial subsurface.</title>
        <authorList>
            <person name="Probst A.J."/>
            <person name="Ladd B."/>
            <person name="Jarett J.K."/>
            <person name="Geller-Mcgrath D.E."/>
            <person name="Sieber C.M."/>
            <person name="Emerson J.B."/>
            <person name="Anantharaman K."/>
            <person name="Thomas B.C."/>
            <person name="Malmstrom R."/>
            <person name="Stieglmeier M."/>
            <person name="Klingl A."/>
            <person name="Woyke T."/>
            <person name="Ryan C.M."/>
            <person name="Banfield J.F."/>
        </authorList>
    </citation>
    <scope>NUCLEOTIDE SEQUENCE [LARGE SCALE GENOMIC DNA]</scope>
    <source>
        <strain evidence="2">CG22_combo_CG10-13_8_21_14_all_36_13</strain>
    </source>
</reference>
<dbReference type="Proteomes" id="UP000231143">
    <property type="component" value="Unassembled WGS sequence"/>
</dbReference>
<evidence type="ECO:0000259" key="1">
    <source>
        <dbReference type="Pfam" id="PF13482"/>
    </source>
</evidence>
<keyword evidence="2" id="KW-0347">Helicase</keyword>
<organism evidence="2 3">
    <name type="scientific">Candidatus Campbellbacteria bacterium CG22_combo_CG10-13_8_21_14_all_36_13</name>
    <dbReference type="NCBI Taxonomy" id="1974529"/>
    <lineage>
        <taxon>Bacteria</taxon>
        <taxon>Candidatus Campbelliibacteriota</taxon>
    </lineage>
</organism>
<dbReference type="Pfam" id="PF13482">
    <property type="entry name" value="RNase_H_2"/>
    <property type="match status" value="1"/>
</dbReference>
<feature type="domain" description="YprB ribonuclease H-like" evidence="1">
    <location>
        <begin position="5"/>
        <end position="153"/>
    </location>
</feature>
<evidence type="ECO:0000313" key="2">
    <source>
        <dbReference type="EMBL" id="PIP87206.1"/>
    </source>
</evidence>
<sequence>MRYLVFDIETKNIFQDVGKNDPSLLDLSVLCTYESETGKYDSFLEDDLDRLWPLIESADAIIGYNSNHFDIPLLNKYYPGDMYRFKSIDLMKTIQDALGRRIGLDAVAQATLGTSKTAHGLQAVEWWKQGEVQKVIDYCIADVKVTKDLYEYMRDKKHIKYRDASGEIMQLEIDTLDWDKLDESSATFTLGF</sequence>
<keyword evidence="2" id="KW-0067">ATP-binding</keyword>
<dbReference type="InterPro" id="IPR038720">
    <property type="entry name" value="YprB_RNase_H-like_dom"/>
</dbReference>
<keyword evidence="2" id="KW-0547">Nucleotide-binding</keyword>
<name>A0A2H0DYF4_9BACT</name>
<dbReference type="Gene3D" id="3.30.420.10">
    <property type="entry name" value="Ribonuclease H-like superfamily/Ribonuclease H"/>
    <property type="match status" value="1"/>
</dbReference>
<accession>A0A2H0DYF4</accession>
<evidence type="ECO:0000313" key="3">
    <source>
        <dbReference type="Proteomes" id="UP000231143"/>
    </source>
</evidence>
<dbReference type="InterPro" id="IPR012337">
    <property type="entry name" value="RNaseH-like_sf"/>
</dbReference>
<dbReference type="EMBL" id="PCTT01000018">
    <property type="protein sequence ID" value="PIP87206.1"/>
    <property type="molecule type" value="Genomic_DNA"/>
</dbReference>
<gene>
    <name evidence="2" type="ORF">COW81_01475</name>
</gene>
<comment type="caution">
    <text evidence="2">The sequence shown here is derived from an EMBL/GenBank/DDBJ whole genome shotgun (WGS) entry which is preliminary data.</text>
</comment>
<dbReference type="SUPFAM" id="SSF53098">
    <property type="entry name" value="Ribonuclease H-like"/>
    <property type="match status" value="1"/>
</dbReference>
<proteinExistence type="predicted"/>